<feature type="domain" description="OLD protein-like TOPRIM" evidence="2">
    <location>
        <begin position="475"/>
        <end position="540"/>
    </location>
</feature>
<dbReference type="Pfam" id="PF20469">
    <property type="entry name" value="OLD-like_TOPRIM"/>
    <property type="match status" value="1"/>
</dbReference>
<dbReference type="InterPro" id="IPR051396">
    <property type="entry name" value="Bact_Antivir_Def_Nuclease"/>
</dbReference>
<gene>
    <name evidence="3" type="ordered locus">TK1395</name>
</gene>
<dbReference type="EnsemblBacteria" id="BAD85584">
    <property type="protein sequence ID" value="BAD85584"/>
    <property type="gene ID" value="TK1395"/>
</dbReference>
<dbReference type="EMBL" id="AP006878">
    <property type="protein sequence ID" value="BAD85584.1"/>
    <property type="molecule type" value="Genomic_DNA"/>
</dbReference>
<evidence type="ECO:0000313" key="4">
    <source>
        <dbReference type="Proteomes" id="UP000000536"/>
    </source>
</evidence>
<evidence type="ECO:0000259" key="2">
    <source>
        <dbReference type="Pfam" id="PF20469"/>
    </source>
</evidence>
<evidence type="ECO:0000313" key="3">
    <source>
        <dbReference type="EMBL" id="BAD85584.1"/>
    </source>
</evidence>
<dbReference type="CDD" id="cd01026">
    <property type="entry name" value="TOPRIM_OLD"/>
    <property type="match status" value="1"/>
</dbReference>
<dbReference type="HOGENOM" id="CLU_017618_1_0_2"/>
<protein>
    <submittedName>
        <fullName evidence="3">Predicted ATP-dependent endonuclease, OLD family</fullName>
    </submittedName>
</protein>
<dbReference type="InterPro" id="IPR041685">
    <property type="entry name" value="AAA_GajA/Old/RecF-like"/>
</dbReference>
<dbReference type="AlphaFoldDB" id="Q5JGZ5"/>
<dbReference type="InterPro" id="IPR034139">
    <property type="entry name" value="TOPRIM_OLD"/>
</dbReference>
<dbReference type="KEGG" id="tko:TK1395"/>
<accession>Q5JGZ5</accession>
<dbReference type="Pfam" id="PF13175">
    <property type="entry name" value="AAA_15"/>
    <property type="match status" value="1"/>
</dbReference>
<keyword evidence="4" id="KW-1185">Reference proteome</keyword>
<dbReference type="PANTHER" id="PTHR43581:SF4">
    <property type="entry name" value="ATP_GTP PHOSPHATASE"/>
    <property type="match status" value="1"/>
</dbReference>
<dbReference type="Proteomes" id="UP000000536">
    <property type="component" value="Chromosome"/>
</dbReference>
<dbReference type="InterPro" id="IPR027417">
    <property type="entry name" value="P-loop_NTPase"/>
</dbReference>
<reference evidence="3 4" key="1">
    <citation type="journal article" date="2005" name="Genome Res.">
        <title>Complete genome sequence of the hyperthermophilic archaeon Thermococcus kodakaraensis KOD1 and comparison with Pyrococcus genomes.</title>
        <authorList>
            <person name="Fukui T."/>
            <person name="Atomi H."/>
            <person name="Kanai T."/>
            <person name="Matsumi R."/>
            <person name="Fujiwara S."/>
            <person name="Imanaka T."/>
        </authorList>
    </citation>
    <scope>NUCLEOTIDE SEQUENCE [LARGE SCALE GENOMIC DNA]</scope>
    <source>
        <strain evidence="4">ATCC BAA-918 / JCM 12380 / KOD1</strain>
    </source>
</reference>
<proteinExistence type="predicted"/>
<dbReference type="PATRIC" id="fig|69014.16.peg.1357"/>
<dbReference type="STRING" id="69014.TK1395"/>
<dbReference type="InParanoid" id="Q5JGZ5"/>
<dbReference type="SUPFAM" id="SSF52540">
    <property type="entry name" value="P-loop containing nucleoside triphosphate hydrolases"/>
    <property type="match status" value="1"/>
</dbReference>
<keyword evidence="3" id="KW-0255">Endonuclease</keyword>
<dbReference type="eggNOG" id="arCOG03235">
    <property type="taxonomic scope" value="Archaea"/>
</dbReference>
<dbReference type="Gene3D" id="3.40.50.300">
    <property type="entry name" value="P-loop containing nucleotide triphosphate hydrolases"/>
    <property type="match status" value="1"/>
</dbReference>
<dbReference type="PANTHER" id="PTHR43581">
    <property type="entry name" value="ATP/GTP PHOSPHATASE"/>
    <property type="match status" value="1"/>
</dbReference>
<dbReference type="RefSeq" id="WP_011250346.1">
    <property type="nucleotide sequence ID" value="NC_006624.1"/>
</dbReference>
<dbReference type="OrthoDB" id="25344at2157"/>
<keyword evidence="3" id="KW-0378">Hydrolase</keyword>
<organism evidence="3 4">
    <name type="scientific">Thermococcus kodakarensis (strain ATCC BAA-918 / JCM 12380 / KOD1)</name>
    <name type="common">Pyrococcus kodakaraensis (strain KOD1)</name>
    <dbReference type="NCBI Taxonomy" id="69014"/>
    <lineage>
        <taxon>Archaea</taxon>
        <taxon>Methanobacteriati</taxon>
        <taxon>Methanobacteriota</taxon>
        <taxon>Thermococci</taxon>
        <taxon>Thermococcales</taxon>
        <taxon>Thermococcaceae</taxon>
        <taxon>Thermococcus</taxon>
    </lineage>
</organism>
<name>Q5JGZ5_THEKO</name>
<dbReference type="GeneID" id="78447915"/>
<dbReference type="GO" id="GO:0004519">
    <property type="term" value="F:endonuclease activity"/>
    <property type="evidence" value="ECO:0007669"/>
    <property type="project" value="UniProtKB-KW"/>
</dbReference>
<sequence length="653" mass="75903">MRIVEIEVNNFRSLRAVKMPLDELTVLIGRNGAGKSSLLQALDLFFNPNAKYSEEDFYNRDTSKPIRIAIKFRLENDKEREEFQKYVINEDNDHDYIKVVKIMKFPASKSNQSYHGVVKSIPQFSNLPSRKEDLIERYKGLQKEFPDLPHLGSKPTKKKILEALEEYKNSHPEKWEETLQEDQFFGYKEVGHGKIDKFIKFLLVPAVKSVSEETEYKKGSIITELTQLIIEEHIRSIPEFNRLEKRYKHLLKSLEAHRKTGKDKLFSELSNELTQILEKFAPNTQANISWGNLDDFKIPLPVPTVLVTEDGFETSAERVGHGTQRALLFSLLQYMTAKRHELNKMKNVGRDSDEKDQKLTLLLVIEELELYQHPQRQKHLHKLFKDLAGNTFGGFNIQVMYSTHSPFLISTDTFDSLRVFKKIKTQKSRKLRETKIYWYPQQELQKDLKRYGIDSPSKHVKKFTTTVNPVMSEGFFADKVVLVEGESDRAALEVVAEHNGVDLNGNNISIIPVGGKGNILTAYLMFNGFNIPTYPIWDLDLYPDEMNKKLFSAVQYKTKRTPTSPIVRKNFAVFNKNLEDVIKNDLGEKNWGVLFSKLKRENLVISGKDLKNYTPMRRFIELWYYPPNDIKDRLSRDASLKILERIVEKISRL</sequence>
<evidence type="ECO:0000259" key="1">
    <source>
        <dbReference type="Pfam" id="PF13175"/>
    </source>
</evidence>
<feature type="domain" description="Endonuclease GajA/Old nuclease/RecF-like AAA" evidence="1">
    <location>
        <begin position="1"/>
        <end position="409"/>
    </location>
</feature>
<keyword evidence="3" id="KW-0540">Nuclease</keyword>